<keyword evidence="4" id="KW-0862">Zinc</keyword>
<feature type="compositionally biased region" description="Low complexity" evidence="7">
    <location>
        <begin position="345"/>
        <end position="364"/>
    </location>
</feature>
<dbReference type="Proteomes" id="UP000008743">
    <property type="component" value="Unassembled WGS sequence"/>
</dbReference>
<dbReference type="InParanoid" id="A0A0D2W0N2"/>
<dbReference type="EMBL" id="KE346375">
    <property type="protein sequence ID" value="KJE97787.1"/>
    <property type="molecule type" value="Genomic_DNA"/>
</dbReference>
<keyword evidence="3 6" id="KW-0863">Zinc-finger</keyword>
<evidence type="ECO:0000256" key="7">
    <source>
        <dbReference type="SAM" id="MobiDB-lite"/>
    </source>
</evidence>
<accession>A0A0D2W0N2</accession>
<feature type="region of interest" description="Disordered" evidence="7">
    <location>
        <begin position="389"/>
        <end position="599"/>
    </location>
</feature>
<reference evidence="10" key="1">
    <citation type="submission" date="2011-02" db="EMBL/GenBank/DDBJ databases">
        <title>The Genome Sequence of Capsaspora owczarzaki ATCC 30864.</title>
        <authorList>
            <person name="Russ C."/>
            <person name="Cuomo C."/>
            <person name="Burger G."/>
            <person name="Gray M.W."/>
            <person name="Holland P.W.H."/>
            <person name="King N."/>
            <person name="Lang F.B.F."/>
            <person name="Roger A.J."/>
            <person name="Ruiz-Trillo I."/>
            <person name="Young S.K."/>
            <person name="Zeng Q."/>
            <person name="Gargeya S."/>
            <person name="Alvarado L."/>
            <person name="Berlin A."/>
            <person name="Chapman S.B."/>
            <person name="Chen Z."/>
            <person name="Freedman E."/>
            <person name="Gellesch M."/>
            <person name="Goldberg J."/>
            <person name="Griggs A."/>
            <person name="Gujja S."/>
            <person name="Heilman E."/>
            <person name="Heiman D."/>
            <person name="Howarth C."/>
            <person name="Mehta T."/>
            <person name="Neiman D."/>
            <person name="Pearson M."/>
            <person name="Roberts A."/>
            <person name="Saif S."/>
            <person name="Shea T."/>
            <person name="Shenoy N."/>
            <person name="Sisk P."/>
            <person name="Stolte C."/>
            <person name="Sykes S."/>
            <person name="White J."/>
            <person name="Yandava C."/>
            <person name="Haas B."/>
            <person name="Nusbaum C."/>
            <person name="Birren B."/>
        </authorList>
    </citation>
    <scope>NUCLEOTIDE SEQUENCE</scope>
    <source>
        <strain evidence="10">ATCC 30864</strain>
    </source>
</reference>
<dbReference type="eggNOG" id="KOG2660">
    <property type="taxonomic scope" value="Eukaryota"/>
</dbReference>
<feature type="compositionally biased region" description="Low complexity" evidence="7">
    <location>
        <begin position="440"/>
        <end position="453"/>
    </location>
</feature>
<dbReference type="InterPro" id="IPR017907">
    <property type="entry name" value="Znf_RING_CS"/>
</dbReference>
<evidence type="ECO:0000313" key="10">
    <source>
        <dbReference type="Proteomes" id="UP000008743"/>
    </source>
</evidence>
<sequence>MTSGSRADSSKAAKAASAASASTPRSKSQIQSHSQHGQNDDHHDDDNDDDDDDDDAPQFLEGGKVSVRLRTLTPWLVCRICLGYCVTPTVIVECMHPFCKSCIVKHIRTTRWNATRKKLPNIQVLCPECDHPLYDNPYHSLKQDRLLADILQLLLPDVVREELARHQQFLDTLYAPQTPHAACTPHTSHNSTQVASEQDRPEQCDALADDNQSHGLASAARSDLSASRTRPSDPTPHKANQTPQEDTQIAIQHPPLAPRSDQIPSTPPSPAAPLQPSAQAAQLPSSSSAGNGQVPAPAAAKSSASALTSSHSHSSPFPPSPLSMMAKPASQASTSDLRRRDADLPPAAAAAAAAAATPPNSSAAREIATPLHHPLVYVNAGTLRVSMATNQSQGAKRTATASDLANSESPETKRARLIANALSAPEGRDIQQSNNVVRPSQSTVQTESSTSSSAIQPVETSAAPPVSTPPLQQLVSPQTESKTPLLTYPAPPPPVASPRLVNSSPTTPVHPDGIRSSTASAHPAAVATLSRVAEPSRSAASPVSTHSTSASSTAGIAGTPSTAPSERSTAASTATPTRQPSSAPASAADTADSVSGARPQAGHSIRFHIARDPTAPDEFLKSARPSIVGVSSNATVDHVRKYIITRYSLPTDTALDILCANQVLNAEMTLAVVAATIAQTSPQSLPQAAAPVEAGSRPTILALTVRPQLAPK</sequence>
<dbReference type="Gene3D" id="3.30.40.10">
    <property type="entry name" value="Zinc/RING finger domain, C3HC4 (zinc finger)"/>
    <property type="match status" value="1"/>
</dbReference>
<evidence type="ECO:0000256" key="5">
    <source>
        <dbReference type="ARBA" id="ARBA00023242"/>
    </source>
</evidence>
<evidence type="ECO:0000259" key="8">
    <source>
        <dbReference type="PROSITE" id="PS50089"/>
    </source>
</evidence>
<gene>
    <name evidence="9" type="ORF">CAOG_007886</name>
</gene>
<keyword evidence="2" id="KW-0479">Metal-binding</keyword>
<keyword evidence="5" id="KW-0539">Nucleus</keyword>
<dbReference type="Pfam" id="PF16207">
    <property type="entry name" value="RAWUL"/>
    <property type="match status" value="1"/>
</dbReference>
<dbReference type="PROSITE" id="PS00518">
    <property type="entry name" value="ZF_RING_1"/>
    <property type="match status" value="1"/>
</dbReference>
<organism evidence="9 10">
    <name type="scientific">Capsaspora owczarzaki (strain ATCC 30864)</name>
    <dbReference type="NCBI Taxonomy" id="595528"/>
    <lineage>
        <taxon>Eukaryota</taxon>
        <taxon>Filasterea</taxon>
        <taxon>Capsaspora</taxon>
    </lineage>
</organism>
<keyword evidence="10" id="KW-1185">Reference proteome</keyword>
<evidence type="ECO:0000256" key="3">
    <source>
        <dbReference type="ARBA" id="ARBA00022771"/>
    </source>
</evidence>
<evidence type="ECO:0000313" key="9">
    <source>
        <dbReference type="EMBL" id="KJE97787.1"/>
    </source>
</evidence>
<feature type="compositionally biased region" description="Low complexity" evidence="7">
    <location>
        <begin position="538"/>
        <end position="595"/>
    </location>
</feature>
<comment type="subcellular location">
    <subcellularLocation>
        <location evidence="1">Nucleus</location>
    </subcellularLocation>
</comment>
<dbReference type="GO" id="GO:0008270">
    <property type="term" value="F:zinc ion binding"/>
    <property type="evidence" value="ECO:0007669"/>
    <property type="project" value="UniProtKB-KW"/>
</dbReference>
<dbReference type="GO" id="GO:0005634">
    <property type="term" value="C:nucleus"/>
    <property type="evidence" value="ECO:0007669"/>
    <property type="project" value="UniProtKB-SubCell"/>
</dbReference>
<dbReference type="SMART" id="SM00184">
    <property type="entry name" value="RING"/>
    <property type="match status" value="1"/>
</dbReference>
<dbReference type="Pfam" id="PF00097">
    <property type="entry name" value="zf-C3HC4"/>
    <property type="match status" value="1"/>
</dbReference>
<dbReference type="InterPro" id="IPR018957">
    <property type="entry name" value="Znf_C3HC4_RING-type"/>
</dbReference>
<feature type="compositionally biased region" description="Acidic residues" evidence="7">
    <location>
        <begin position="46"/>
        <end position="56"/>
    </location>
</feature>
<dbReference type="InterPro" id="IPR013083">
    <property type="entry name" value="Znf_RING/FYVE/PHD"/>
</dbReference>
<dbReference type="CDD" id="cd16737">
    <property type="entry name" value="RING-HC_PCGF5"/>
    <property type="match status" value="1"/>
</dbReference>
<feature type="region of interest" description="Disordered" evidence="7">
    <location>
        <begin position="181"/>
        <end position="364"/>
    </location>
</feature>
<dbReference type="STRING" id="595528.A0A0D2W0N2"/>
<feature type="compositionally biased region" description="Polar residues" evidence="7">
    <location>
        <begin position="185"/>
        <end position="196"/>
    </location>
</feature>
<dbReference type="InterPro" id="IPR032443">
    <property type="entry name" value="RAWUL"/>
</dbReference>
<feature type="compositionally biased region" description="Low complexity" evidence="7">
    <location>
        <begin position="274"/>
        <end position="315"/>
    </location>
</feature>
<dbReference type="Gene3D" id="3.10.20.90">
    <property type="entry name" value="Phosphatidylinositol 3-kinase Catalytic Subunit, Chain A, domain 1"/>
    <property type="match status" value="1"/>
</dbReference>
<feature type="compositionally biased region" description="Low complexity" evidence="7">
    <location>
        <begin position="216"/>
        <end position="228"/>
    </location>
</feature>
<dbReference type="PROSITE" id="PS50089">
    <property type="entry name" value="ZF_RING_2"/>
    <property type="match status" value="1"/>
</dbReference>
<protein>
    <recommendedName>
        <fullName evidence="8">RING-type domain-containing protein</fullName>
    </recommendedName>
</protein>
<feature type="compositionally biased region" description="Low complexity" evidence="7">
    <location>
        <begin position="1"/>
        <end position="28"/>
    </location>
</feature>
<evidence type="ECO:0000256" key="1">
    <source>
        <dbReference type="ARBA" id="ARBA00004123"/>
    </source>
</evidence>
<dbReference type="PANTHER" id="PTHR45893">
    <property type="entry name" value="POLYCOMB GROUP RING FINGER PROTEIN"/>
    <property type="match status" value="1"/>
</dbReference>
<dbReference type="OMA" id="DILCANQ"/>
<feature type="region of interest" description="Disordered" evidence="7">
    <location>
        <begin position="1"/>
        <end position="59"/>
    </location>
</feature>
<evidence type="ECO:0000256" key="2">
    <source>
        <dbReference type="ARBA" id="ARBA00022723"/>
    </source>
</evidence>
<dbReference type="InterPro" id="IPR051507">
    <property type="entry name" value="PcG_RING_finger"/>
</dbReference>
<feature type="compositionally biased region" description="Polar residues" evidence="7">
    <location>
        <begin position="389"/>
        <end position="409"/>
    </location>
</feature>
<evidence type="ECO:0000256" key="4">
    <source>
        <dbReference type="ARBA" id="ARBA00022833"/>
    </source>
</evidence>
<proteinExistence type="predicted"/>
<feature type="domain" description="RING-type" evidence="8">
    <location>
        <begin position="78"/>
        <end position="130"/>
    </location>
</feature>
<dbReference type="AlphaFoldDB" id="A0A0D2W0N2"/>
<dbReference type="SUPFAM" id="SSF57850">
    <property type="entry name" value="RING/U-box"/>
    <property type="match status" value="1"/>
</dbReference>
<dbReference type="RefSeq" id="XP_004342971.1">
    <property type="nucleotide sequence ID" value="XM_004342921.2"/>
</dbReference>
<feature type="compositionally biased region" description="Polar residues" evidence="7">
    <location>
        <begin position="238"/>
        <end position="250"/>
    </location>
</feature>
<feature type="compositionally biased region" description="Polar residues" evidence="7">
    <location>
        <begin position="469"/>
        <end position="482"/>
    </location>
</feature>
<dbReference type="OrthoDB" id="6375273at2759"/>
<name>A0A0D2W0N2_CAPO3</name>
<feature type="compositionally biased region" description="Polar residues" evidence="7">
    <location>
        <begin position="430"/>
        <end position="439"/>
    </location>
</feature>
<dbReference type="InterPro" id="IPR001841">
    <property type="entry name" value="Znf_RING"/>
</dbReference>
<evidence type="ECO:0000256" key="6">
    <source>
        <dbReference type="PROSITE-ProRule" id="PRU00175"/>
    </source>
</evidence>